<feature type="region of interest" description="Disordered" evidence="1">
    <location>
        <begin position="1"/>
        <end position="21"/>
    </location>
</feature>
<name>A0A937RKT2_9ACTN</name>
<dbReference type="Proteomes" id="UP000604475">
    <property type="component" value="Unassembled WGS sequence"/>
</dbReference>
<dbReference type="RefSeq" id="WP_203006148.1">
    <property type="nucleotide sequence ID" value="NZ_JADWYU010000082.1"/>
</dbReference>
<evidence type="ECO:0000256" key="1">
    <source>
        <dbReference type="SAM" id="MobiDB-lite"/>
    </source>
</evidence>
<protein>
    <submittedName>
        <fullName evidence="2">Uncharacterized protein</fullName>
    </submittedName>
</protein>
<dbReference type="EMBL" id="JAEACQ010000163">
    <property type="protein sequence ID" value="MBL7627746.1"/>
    <property type="molecule type" value="Genomic_DNA"/>
</dbReference>
<proteinExistence type="predicted"/>
<gene>
    <name evidence="2" type="ORF">I7412_11315</name>
</gene>
<keyword evidence="3" id="KW-1185">Reference proteome</keyword>
<dbReference type="AlphaFoldDB" id="A0A937RKT2"/>
<evidence type="ECO:0000313" key="3">
    <source>
        <dbReference type="Proteomes" id="UP000604475"/>
    </source>
</evidence>
<evidence type="ECO:0000313" key="2">
    <source>
        <dbReference type="EMBL" id="MBL7627746.1"/>
    </source>
</evidence>
<sequence length="258" mass="25371">MKLAGSAKAKPEVPGGVAVAPHGDPAAGSTRLVRATVAGGCAASLAVAAHVAAGGTPPPVALVVVATALLIRVAHGLAARRRALPTVLGALACSQLAAHVAFTLAGHHGGPGHHHTLAPAELFVEGGAGSWSRAALMTAAHVVAAATTGLLLHRADQALWAAAALRAALPAAAARILGPLRQATARLRRLLALAATGGAAPAAQAGAISPASVPPARRRGLPVGRAARRRGPPNSARAWPRVPTAPHPPVRAGLGTVC</sequence>
<feature type="region of interest" description="Disordered" evidence="1">
    <location>
        <begin position="206"/>
        <end position="258"/>
    </location>
</feature>
<comment type="caution">
    <text evidence="2">The sequence shown here is derived from an EMBL/GenBank/DDBJ whole genome shotgun (WGS) entry which is preliminary data.</text>
</comment>
<feature type="compositionally biased region" description="Basic residues" evidence="1">
    <location>
        <begin position="216"/>
        <end position="231"/>
    </location>
</feature>
<organism evidence="2 3">
    <name type="scientific">Frankia nepalensis</name>
    <dbReference type="NCBI Taxonomy" id="1836974"/>
    <lineage>
        <taxon>Bacteria</taxon>
        <taxon>Bacillati</taxon>
        <taxon>Actinomycetota</taxon>
        <taxon>Actinomycetes</taxon>
        <taxon>Frankiales</taxon>
        <taxon>Frankiaceae</taxon>
        <taxon>Frankia</taxon>
    </lineage>
</organism>
<accession>A0A937RKT2</accession>
<reference evidence="2" key="1">
    <citation type="submission" date="2020-12" db="EMBL/GenBank/DDBJ databases">
        <title>Genomic characterization of non-nitrogen-fixing Frankia strains.</title>
        <authorList>
            <person name="Carlos-Shanley C."/>
            <person name="Guerra T."/>
            <person name="Hahn D."/>
        </authorList>
    </citation>
    <scope>NUCLEOTIDE SEQUENCE</scope>
    <source>
        <strain evidence="2">CN6</strain>
    </source>
</reference>